<dbReference type="GO" id="GO:0071949">
    <property type="term" value="F:FAD binding"/>
    <property type="evidence" value="ECO:0007669"/>
    <property type="project" value="InterPro"/>
</dbReference>
<dbReference type="EMBL" id="LMWY01000010">
    <property type="protein sequence ID" value="KUO04718.1"/>
    <property type="molecule type" value="Genomic_DNA"/>
</dbReference>
<reference evidence="8 9" key="1">
    <citation type="submission" date="2015-10" db="EMBL/GenBank/DDBJ databases">
        <title>Draft genome sequence of Streptomyces caeruleatus NRRL B-24802, type strain for the species Streptomyces caeruleatus.</title>
        <authorList>
            <person name="Ruckert C."/>
            <person name="Winkler A."/>
            <person name="Kalinowski J."/>
            <person name="Kampfer P."/>
            <person name="Glaeser S."/>
        </authorList>
    </citation>
    <scope>NUCLEOTIDE SEQUENCE [LARGE SCALE GENOMIC DNA]</scope>
    <source>
        <strain evidence="8 9">NRRL B-24802</strain>
    </source>
</reference>
<dbReference type="InterPro" id="IPR052542">
    <property type="entry name" value="Cholesterol_Oxidase"/>
</dbReference>
<evidence type="ECO:0000256" key="5">
    <source>
        <dbReference type="ARBA" id="ARBA00023002"/>
    </source>
</evidence>
<feature type="domain" description="FAD-binding" evidence="7">
    <location>
        <begin position="39"/>
        <end position="86"/>
    </location>
</feature>
<keyword evidence="3" id="KW-0285">Flavoprotein</keyword>
<dbReference type="RefSeq" id="WP_062717630.1">
    <property type="nucleotide sequence ID" value="NZ_KQ948926.1"/>
</dbReference>
<dbReference type="OrthoDB" id="3587784at2"/>
<organism evidence="8 9">
    <name type="scientific">Streptomyces caeruleatus</name>
    <dbReference type="NCBI Taxonomy" id="661399"/>
    <lineage>
        <taxon>Bacteria</taxon>
        <taxon>Bacillati</taxon>
        <taxon>Actinomycetota</taxon>
        <taxon>Actinomycetes</taxon>
        <taxon>Kitasatosporales</taxon>
        <taxon>Streptomycetaceae</taxon>
        <taxon>Streptomyces</taxon>
    </lineage>
</organism>
<sequence length="519" mass="54386">MTQPAPTRRQILKRGAGAAGTAALAVPLLSGTAKAAESVDAVVIGSGYAGSVAALRLAQAGIDSVVLERGRRWTITPSGDTFAPQTRPDGRTSWLSTTSPLTREPVNLFTGVLEAYKGGGVTCLAGAGVGGGSLVNYAVMEAPSERLFRESFGTRLDHTEMADIWYPRARRLIGVAPIPDDVLASRHYSDARGFLTAAQRAGLGTRRVDMAIDWQTVRAEIAGTAVRSAIVGDAMWGINSGAKRSVDRTVLAAAEATGRAEVLPLHQVVDIRAFGDRYVIDCRRIDEQGRELARPRFTARYVFLAAGSLGTTRLLVRAKARGDLPHLNDQVGRNWGSGGDHLVAHAGLPLTSTAQGGPAHILATDWDNPKAPVSLLSFPLGYPALGPLVNTALAMSVAPPIGRFRYRALSDSAELYWPAADPRILRVTAAVKSTALRLGAATGLGLDIVTPLLTSHSTGGVVLGEATDSAGQLIGHRNLFAVDSSLLPGSTGAMPPALTTTALADRSVSRALEHVITTG</sequence>
<comment type="similarity">
    <text evidence="2">Belongs to the GMC oxidoreductase family.</text>
</comment>
<comment type="cofactor">
    <cofactor evidence="1">
        <name>FAD</name>
        <dbReference type="ChEBI" id="CHEBI:57692"/>
    </cofactor>
</comment>
<gene>
    <name evidence="8" type="ORF">AQJ67_09380</name>
</gene>
<dbReference type="PANTHER" id="PTHR47470">
    <property type="entry name" value="CHOLESTEROL OXIDASE"/>
    <property type="match status" value="1"/>
</dbReference>
<evidence type="ECO:0000256" key="1">
    <source>
        <dbReference type="ARBA" id="ARBA00001974"/>
    </source>
</evidence>
<dbReference type="STRING" id="661399.AQJ67_09380"/>
<evidence type="ECO:0000313" key="8">
    <source>
        <dbReference type="EMBL" id="KUO04718.1"/>
    </source>
</evidence>
<evidence type="ECO:0000256" key="2">
    <source>
        <dbReference type="ARBA" id="ARBA00010790"/>
    </source>
</evidence>
<evidence type="ECO:0000256" key="6">
    <source>
        <dbReference type="SAM" id="SignalP"/>
    </source>
</evidence>
<dbReference type="PROSITE" id="PS51318">
    <property type="entry name" value="TAT"/>
    <property type="match status" value="1"/>
</dbReference>
<dbReference type="Proteomes" id="UP000053429">
    <property type="component" value="Unassembled WGS sequence"/>
</dbReference>
<keyword evidence="6" id="KW-0732">Signal</keyword>
<feature type="chain" id="PRO_5007107660" description="FAD-binding domain-containing protein" evidence="6">
    <location>
        <begin position="36"/>
        <end position="519"/>
    </location>
</feature>
<keyword evidence="9" id="KW-1185">Reference proteome</keyword>
<evidence type="ECO:0000259" key="7">
    <source>
        <dbReference type="Pfam" id="PF01494"/>
    </source>
</evidence>
<comment type="caution">
    <text evidence="8">The sequence shown here is derived from an EMBL/GenBank/DDBJ whole genome shotgun (WGS) entry which is preliminary data.</text>
</comment>
<accession>A0A101U605</accession>
<dbReference type="InterPro" id="IPR006311">
    <property type="entry name" value="TAT_signal"/>
</dbReference>
<evidence type="ECO:0000256" key="4">
    <source>
        <dbReference type="ARBA" id="ARBA00022827"/>
    </source>
</evidence>
<dbReference type="Pfam" id="PF01494">
    <property type="entry name" value="FAD_binding_3"/>
    <property type="match status" value="1"/>
</dbReference>
<dbReference type="InterPro" id="IPR002938">
    <property type="entry name" value="FAD-bd"/>
</dbReference>
<dbReference type="PANTHER" id="PTHR47470:SF1">
    <property type="entry name" value="FAD-DEPENDENT OXIDOREDUCTASE 2 FAD BINDING DOMAIN-CONTAINING PROTEIN"/>
    <property type="match status" value="1"/>
</dbReference>
<evidence type="ECO:0000256" key="3">
    <source>
        <dbReference type="ARBA" id="ARBA00022630"/>
    </source>
</evidence>
<dbReference type="Gene3D" id="3.30.410.10">
    <property type="entry name" value="Cholesterol Oxidase, domain 2"/>
    <property type="match status" value="1"/>
</dbReference>
<keyword evidence="4" id="KW-0274">FAD</keyword>
<dbReference type="InterPro" id="IPR036188">
    <property type="entry name" value="FAD/NAD-bd_sf"/>
</dbReference>
<keyword evidence="5" id="KW-0560">Oxidoreductase</keyword>
<dbReference type="GO" id="GO:0016491">
    <property type="term" value="F:oxidoreductase activity"/>
    <property type="evidence" value="ECO:0007669"/>
    <property type="project" value="UniProtKB-KW"/>
</dbReference>
<proteinExistence type="inferred from homology"/>
<dbReference type="SUPFAM" id="SSF51905">
    <property type="entry name" value="FAD/NAD(P)-binding domain"/>
    <property type="match status" value="1"/>
</dbReference>
<evidence type="ECO:0000313" key="9">
    <source>
        <dbReference type="Proteomes" id="UP000053429"/>
    </source>
</evidence>
<name>A0A101U605_9ACTN</name>
<dbReference type="SUPFAM" id="SSF54373">
    <property type="entry name" value="FAD-linked reductases, C-terminal domain"/>
    <property type="match status" value="1"/>
</dbReference>
<protein>
    <recommendedName>
        <fullName evidence="7">FAD-binding domain-containing protein</fullName>
    </recommendedName>
</protein>
<feature type="signal peptide" evidence="6">
    <location>
        <begin position="1"/>
        <end position="35"/>
    </location>
</feature>
<dbReference type="AlphaFoldDB" id="A0A101U605"/>
<dbReference type="Gene3D" id="3.50.50.60">
    <property type="entry name" value="FAD/NAD(P)-binding domain"/>
    <property type="match status" value="1"/>
</dbReference>